<keyword evidence="4" id="KW-1185">Reference proteome</keyword>
<dbReference type="PROSITE" id="PS50110">
    <property type="entry name" value="RESPONSE_REGULATORY"/>
    <property type="match status" value="1"/>
</dbReference>
<dbReference type="PANTHER" id="PTHR45566:SF2">
    <property type="entry name" value="NARL SUBFAMILY"/>
    <property type="match status" value="1"/>
</dbReference>
<dbReference type="Gene3D" id="3.40.50.2300">
    <property type="match status" value="1"/>
</dbReference>
<evidence type="ECO:0000313" key="4">
    <source>
        <dbReference type="Proteomes" id="UP001499863"/>
    </source>
</evidence>
<dbReference type="RefSeq" id="WP_344344133.1">
    <property type="nucleotide sequence ID" value="NZ_BAAAKJ010000427.1"/>
</dbReference>
<protein>
    <submittedName>
        <fullName evidence="3">Response regulator transcription factor</fullName>
    </submittedName>
</protein>
<dbReference type="EMBL" id="BAAAKJ010000427">
    <property type="protein sequence ID" value="GAA1412169.1"/>
    <property type="molecule type" value="Genomic_DNA"/>
</dbReference>
<name>A0ABN1YGI1_9ACTN</name>
<dbReference type="InterPro" id="IPR051015">
    <property type="entry name" value="EvgA-like"/>
</dbReference>
<dbReference type="SMART" id="SM00448">
    <property type="entry name" value="REC"/>
    <property type="match status" value="1"/>
</dbReference>
<dbReference type="SUPFAM" id="SSF52172">
    <property type="entry name" value="CheY-like"/>
    <property type="match status" value="1"/>
</dbReference>
<proteinExistence type="predicted"/>
<evidence type="ECO:0000313" key="3">
    <source>
        <dbReference type="EMBL" id="GAA1412169.1"/>
    </source>
</evidence>
<gene>
    <name evidence="3" type="ORF">GCM10009639_64330</name>
</gene>
<dbReference type="InterPro" id="IPR001789">
    <property type="entry name" value="Sig_transdc_resp-reg_receiver"/>
</dbReference>
<reference evidence="3 4" key="1">
    <citation type="journal article" date="2019" name="Int. J. Syst. Evol. Microbiol.">
        <title>The Global Catalogue of Microorganisms (GCM) 10K type strain sequencing project: providing services to taxonomists for standard genome sequencing and annotation.</title>
        <authorList>
            <consortium name="The Broad Institute Genomics Platform"/>
            <consortium name="The Broad Institute Genome Sequencing Center for Infectious Disease"/>
            <person name="Wu L."/>
            <person name="Ma J."/>
        </authorList>
    </citation>
    <scope>NUCLEOTIDE SEQUENCE [LARGE SCALE GENOMIC DNA]</scope>
    <source>
        <strain evidence="3 4">JCM 12393</strain>
    </source>
</reference>
<dbReference type="InterPro" id="IPR011006">
    <property type="entry name" value="CheY-like_superfamily"/>
</dbReference>
<evidence type="ECO:0000259" key="2">
    <source>
        <dbReference type="PROSITE" id="PS50110"/>
    </source>
</evidence>
<dbReference type="Pfam" id="PF00072">
    <property type="entry name" value="Response_reg"/>
    <property type="match status" value="1"/>
</dbReference>
<sequence length="185" mass="19402">MTERLPALRLLLADDEPARRAALSALLALEEGLTVIAEADSAPAAVALAAIRRPDIAVLAFRSAGLALSPLPACPTVIMTTHARPGDLRRALRAGARAYLPRSVSATDLAHAIRTVHRGGRYLDPDTLAPDTTVLTAEELDALDLTATGAPVPPQAARHLASAATKLGTTQPGTALRRARRHGWI</sequence>
<accession>A0ABN1YGI1</accession>
<organism evidence="3 4">
    <name type="scientific">Kitasatospora putterlickiae</name>
    <dbReference type="NCBI Taxonomy" id="221725"/>
    <lineage>
        <taxon>Bacteria</taxon>
        <taxon>Bacillati</taxon>
        <taxon>Actinomycetota</taxon>
        <taxon>Actinomycetes</taxon>
        <taxon>Kitasatosporales</taxon>
        <taxon>Streptomycetaceae</taxon>
        <taxon>Kitasatospora</taxon>
    </lineage>
</organism>
<comment type="caution">
    <text evidence="1">Lacks conserved residue(s) required for the propagation of feature annotation.</text>
</comment>
<dbReference type="PANTHER" id="PTHR45566">
    <property type="entry name" value="HTH-TYPE TRANSCRIPTIONAL REGULATOR YHJB-RELATED"/>
    <property type="match status" value="1"/>
</dbReference>
<dbReference type="Proteomes" id="UP001499863">
    <property type="component" value="Unassembled WGS sequence"/>
</dbReference>
<comment type="caution">
    <text evidence="3">The sequence shown here is derived from an EMBL/GenBank/DDBJ whole genome shotgun (WGS) entry which is preliminary data.</text>
</comment>
<evidence type="ECO:0000256" key="1">
    <source>
        <dbReference type="PROSITE-ProRule" id="PRU00169"/>
    </source>
</evidence>
<feature type="domain" description="Response regulatory" evidence="2">
    <location>
        <begin position="9"/>
        <end position="117"/>
    </location>
</feature>